<keyword evidence="4" id="KW-1185">Reference proteome</keyword>
<dbReference type="InParanoid" id="A0A1H8YYD4"/>
<organism evidence="3 4">
    <name type="scientific">Neolewinella agarilytica</name>
    <dbReference type="NCBI Taxonomy" id="478744"/>
    <lineage>
        <taxon>Bacteria</taxon>
        <taxon>Pseudomonadati</taxon>
        <taxon>Bacteroidota</taxon>
        <taxon>Saprospiria</taxon>
        <taxon>Saprospirales</taxon>
        <taxon>Lewinellaceae</taxon>
        <taxon>Neolewinella</taxon>
    </lineage>
</organism>
<dbReference type="NCBIfam" id="TIGR04131">
    <property type="entry name" value="Bac_Flav_CTERM"/>
    <property type="match status" value="1"/>
</dbReference>
<dbReference type="InterPro" id="IPR008965">
    <property type="entry name" value="CBM2/CBM3_carb-bd_dom_sf"/>
</dbReference>
<feature type="chain" id="PRO_5011451938" evidence="1">
    <location>
        <begin position="21"/>
        <end position="1969"/>
    </location>
</feature>
<dbReference type="InterPro" id="IPR035986">
    <property type="entry name" value="PKD_dom_sf"/>
</dbReference>
<sequence length="1969" mass="208324">MRYLLLIITLAFGTALTAQVSTTFILPNLAADNNTEVCLPISVIDFSATIEFGFALQTDKPEDGGALTFSRVQNLNPDLPGFGMEDFDLSTYLPAGLITVNWRTYLDGEDCETAPIVTLDDGAILFEVCYNVSGPIATQHPVRFFNKPDDDPFDGVDDSVDITFNRRNTCNVGGFPGIEQGSVTVGVSPLILTITDEEGIYQPGDTYCVEVVAESGFDNLKGYQFGIQFDNTVLQVISATANTDLPQNSDGGYNLFDGDAFYGVWAPFGDLVESLDPGTSLVTVCFEIIGECRGRTDINIGEIPTSSGGTRPVEANGDGPGLVAIPVVQEGIRLIIDDCNPDGFDVVVDCPDQPVNFGDEGFCVAIRAGDDFENMTDIDYLIKWDPSILEFANIGARNPDLFINIGDDFDDSGVNNGVLSFDWDAVGSQSPSVNEGDLIYEICFNAIGFGGTSSVTIADFRNDIRNTDGPFRGLNPTNCAITIQKPEGVAIRYPSTIGFSSTQQNCFDLEVDGFTDVTSFSIFVTYSAFLFEFDAFTPDVAGVTATMLADGLYRLDYSGAPITLTDGSSLGSFCLLAEDGATPGDCDLLGNGGFIADQVVTTESEGNSVPVEVFNGEACVLFPNGFGITIEDTEGDIGDNFCVPVLAQNFVNIQTANIQFNFDPTLVEFSSINISGSNWPGLNTADFDLSQTGVGIITLNFDSEGAGVSHAGGAVEFRAFSLCFNARNRDECFDLTAEDAATPPTVTDDGDGSIIYQGGEVCLNDRLILISIDAVDASCSDADDGGIRFEVAPRPNNEDVFIRTDNPVRLGNNGSVDGLLPGTTNYVLYNANGTVALEGSIEIGVNQDNAAFANAGEDRTLSCADPQTALINGRDNIGEAYELFIVQGDGTTRNVGGGNVGGGGNVVASVSEPGTYLLEVFSASGCSAIDTVEVLGINRPVAEVPDELIIDCNNETVVLDAAGSSEGGNVSYLWERINGEGTPLDTVGTNAQESTDRGGRYRLTVTFTDLQCSNTAQLIVRDQIILPSSSLPTQVPLNCNGDDVELTTGAAEDGIDYAWTRQGEAAVLSMTSSLSVNETGNYVVELSNPATGCTRMDTVAVVPSSGVPTITAPASGPVSISCNPDTTTLTPIFENVDASTSYFWETMDGRVVVTDVTNPSARVVLPGTYRVFASNGECRDSLDIVVGEAVLPTVDAGEDKEIACEDDAQLTGSATSTTGNDLTFQWTIDGEEVPMGSAETVVVTQPGTYFFTATDAITGCSASDSIVLSAPSGFPTYTLADTIGGLGCSPSTVRIRVETEFADDYDFVWNDPSGSEISTESFASASTSGIHTVTITNRATGCVATDEVFVDDDQSDPPFVAFRRNNIDISCESGPAVIDAEPSVGEGGGRYTYTWSVVSGGEEPSEQGNDTLTVRTAGVYRLTVLDNVTLCEDFRDIEVTDSRVFPEVTAIEGEQLDCDTRETTIGITIADQPNDYTIQWVGPPGVEDIPQQVEMITVTTGGTYNAVVINPATSCVTTVPIRVDDLIDSIASIVIMPADSFDCNNATITLDASDTNLNGTDPSGISWRSFDGNNITPATGSLIVSVDGPGDYELSVTDINGCTVQDTVSVAAALNTPFAQAGDPIEAECGDTPQLDGTGSSPEPGGDIIYAWSAEDGGAFVGRTDVARPSVTGPGTYQLIVTNLNNGCSDTSRTTVTLADQEAAMLPASFTTCEIPTVVEGNLPAGTTGVWTSYNDDGAVFTVDNNRATITELGEGINLVWTLSAAGCPDYSSDSLRVSPEEGPTANDDVLQVIGDDNIGQIDLLLNDQRTGPVEVTLLTEPGFGEITIDLNGNITFESPLGLTSTTTVDYEVCSTVCEGLCDQATLTIRASADGSDPTVFNAFTPNGDGMNDIFVFDILNLRPDEFPDNELIIFNRWGDILYEAKPYNNDWDGTSNGGTPVPEGTYYYILRLNVGEGEIIRGDVTVVR</sequence>
<protein>
    <submittedName>
        <fullName evidence="3">Gliding motility-associated C-terminal domain-containing protein</fullName>
    </submittedName>
</protein>
<dbReference type="InterPro" id="IPR026341">
    <property type="entry name" value="T9SS_type_B"/>
</dbReference>
<dbReference type="EMBL" id="FOFB01000001">
    <property type="protein sequence ID" value="SEP56388.1"/>
    <property type="molecule type" value="Genomic_DNA"/>
</dbReference>
<dbReference type="STRING" id="478744.SAMN05444359_10143"/>
<dbReference type="InterPro" id="IPR022409">
    <property type="entry name" value="PKD/Chitinase_dom"/>
</dbReference>
<dbReference type="SMART" id="SM00089">
    <property type="entry name" value="PKD"/>
    <property type="match status" value="4"/>
</dbReference>
<dbReference type="Gene3D" id="2.60.40.680">
    <property type="match status" value="3"/>
</dbReference>
<dbReference type="PROSITE" id="PS50835">
    <property type="entry name" value="IG_LIKE"/>
    <property type="match status" value="1"/>
</dbReference>
<feature type="domain" description="Ig-like" evidence="2">
    <location>
        <begin position="1037"/>
        <end position="1100"/>
    </location>
</feature>
<keyword evidence="1" id="KW-0732">Signal</keyword>
<dbReference type="SUPFAM" id="SSF49299">
    <property type="entry name" value="PKD domain"/>
    <property type="match status" value="1"/>
</dbReference>
<evidence type="ECO:0000256" key="1">
    <source>
        <dbReference type="SAM" id="SignalP"/>
    </source>
</evidence>
<accession>A0A1H8YYD4</accession>
<evidence type="ECO:0000313" key="4">
    <source>
        <dbReference type="Proteomes" id="UP000199021"/>
    </source>
</evidence>
<dbReference type="InterPro" id="IPR013783">
    <property type="entry name" value="Ig-like_fold"/>
</dbReference>
<dbReference type="SUPFAM" id="SSF49384">
    <property type="entry name" value="Carbohydrate-binding domain"/>
    <property type="match status" value="2"/>
</dbReference>
<evidence type="ECO:0000259" key="2">
    <source>
        <dbReference type="PROSITE" id="PS50835"/>
    </source>
</evidence>
<gene>
    <name evidence="3" type="ORF">SAMN05444359_10143</name>
</gene>
<dbReference type="InterPro" id="IPR007110">
    <property type="entry name" value="Ig-like_dom"/>
</dbReference>
<dbReference type="GO" id="GO:0030246">
    <property type="term" value="F:carbohydrate binding"/>
    <property type="evidence" value="ECO:0007669"/>
    <property type="project" value="InterPro"/>
</dbReference>
<dbReference type="Pfam" id="PF13585">
    <property type="entry name" value="CHU_C"/>
    <property type="match status" value="1"/>
</dbReference>
<proteinExistence type="predicted"/>
<reference evidence="4" key="1">
    <citation type="submission" date="2016-10" db="EMBL/GenBank/DDBJ databases">
        <authorList>
            <person name="Varghese N."/>
            <person name="Submissions S."/>
        </authorList>
    </citation>
    <scope>NUCLEOTIDE SEQUENCE [LARGE SCALE GENOMIC DNA]</scope>
    <source>
        <strain evidence="4">DSM 24740</strain>
    </source>
</reference>
<dbReference type="Proteomes" id="UP000199021">
    <property type="component" value="Unassembled WGS sequence"/>
</dbReference>
<feature type="signal peptide" evidence="1">
    <location>
        <begin position="1"/>
        <end position="20"/>
    </location>
</feature>
<evidence type="ECO:0000313" key="3">
    <source>
        <dbReference type="EMBL" id="SEP56388.1"/>
    </source>
</evidence>
<name>A0A1H8YYD4_9BACT</name>
<dbReference type="RefSeq" id="WP_175489195.1">
    <property type="nucleotide sequence ID" value="NZ_FOFB01000001.1"/>
</dbReference>
<dbReference type="Gene3D" id="2.60.40.10">
    <property type="entry name" value="Immunoglobulins"/>
    <property type="match status" value="3"/>
</dbReference>